<dbReference type="PRINTS" id="PR00173">
    <property type="entry name" value="EDTRNSPORT"/>
</dbReference>
<evidence type="ECO:0000256" key="4">
    <source>
        <dbReference type="ARBA" id="ARBA00022989"/>
    </source>
</evidence>
<accession>A0A396SGQ0</accession>
<evidence type="ECO:0000256" key="3">
    <source>
        <dbReference type="ARBA" id="ARBA00022692"/>
    </source>
</evidence>
<feature type="transmembrane region" description="Helical" evidence="6">
    <location>
        <begin position="21"/>
        <end position="41"/>
    </location>
</feature>
<comment type="caution">
    <text evidence="7">The sequence shown here is derived from an EMBL/GenBank/DDBJ whole genome shotgun (WGS) entry which is preliminary data.</text>
</comment>
<keyword evidence="2" id="KW-1003">Cell membrane</keyword>
<keyword evidence="5 6" id="KW-0472">Membrane</keyword>
<dbReference type="InterPro" id="IPR003740">
    <property type="entry name" value="YitT"/>
</dbReference>
<dbReference type="GO" id="GO:0005886">
    <property type="term" value="C:plasma membrane"/>
    <property type="evidence" value="ECO:0007669"/>
    <property type="project" value="UniProtKB-SubCell"/>
</dbReference>
<organism evidence="7 8">
    <name type="scientific">Ureibacillus yapensis</name>
    <dbReference type="NCBI Taxonomy" id="2304605"/>
    <lineage>
        <taxon>Bacteria</taxon>
        <taxon>Bacillati</taxon>
        <taxon>Bacillota</taxon>
        <taxon>Bacilli</taxon>
        <taxon>Bacillales</taxon>
        <taxon>Caryophanaceae</taxon>
        <taxon>Ureibacillus</taxon>
    </lineage>
</organism>
<evidence type="ECO:0000256" key="5">
    <source>
        <dbReference type="ARBA" id="ARBA00023136"/>
    </source>
</evidence>
<dbReference type="InterPro" id="IPR051461">
    <property type="entry name" value="UPF0750_membrane"/>
</dbReference>
<keyword evidence="3 6" id="KW-0812">Transmembrane</keyword>
<sequence>MRRSYLRTNKPYKLYIAELMLKIPRIMIGAILTSISLEVILIPNGLIDGGITGISMMLSEIMGFSLSVLLFLLNIPFIFLGYVHLGKRFAFSTAVGISSLTISTGILEVFSPFLIGNTILLICIGAILLGLGIGIVLRNGGALDGTDVLALLISSKTSLSVGEAIFAINIFIFILAFLFFGLKGAVISIITYYIATTVVDIART</sequence>
<keyword evidence="8" id="KW-1185">Reference proteome</keyword>
<dbReference type="EMBL" id="QWEI01000003">
    <property type="protein sequence ID" value="RHW37646.1"/>
    <property type="molecule type" value="Genomic_DNA"/>
</dbReference>
<name>A0A396SGQ0_9BACL</name>
<feature type="transmembrane region" description="Helical" evidence="6">
    <location>
        <begin position="113"/>
        <end position="137"/>
    </location>
</feature>
<evidence type="ECO:0000313" key="8">
    <source>
        <dbReference type="Proteomes" id="UP000265692"/>
    </source>
</evidence>
<dbReference type="AlphaFoldDB" id="A0A396SGQ0"/>
<evidence type="ECO:0000313" key="7">
    <source>
        <dbReference type="EMBL" id="RHW37646.1"/>
    </source>
</evidence>
<dbReference type="Pfam" id="PF02588">
    <property type="entry name" value="YitT_membrane"/>
    <property type="match status" value="1"/>
</dbReference>
<evidence type="ECO:0000256" key="6">
    <source>
        <dbReference type="SAM" id="Phobius"/>
    </source>
</evidence>
<feature type="transmembrane region" description="Helical" evidence="6">
    <location>
        <begin position="185"/>
        <end position="202"/>
    </location>
</feature>
<keyword evidence="4 6" id="KW-1133">Transmembrane helix</keyword>
<evidence type="ECO:0008006" key="9">
    <source>
        <dbReference type="Google" id="ProtNLM"/>
    </source>
</evidence>
<evidence type="ECO:0000256" key="2">
    <source>
        <dbReference type="ARBA" id="ARBA00022475"/>
    </source>
</evidence>
<comment type="subcellular location">
    <subcellularLocation>
        <location evidence="1">Cell membrane</location>
        <topology evidence="1">Multi-pass membrane protein</topology>
    </subcellularLocation>
</comment>
<feature type="transmembrane region" description="Helical" evidence="6">
    <location>
        <begin position="61"/>
        <end position="82"/>
    </location>
</feature>
<dbReference type="Proteomes" id="UP000265692">
    <property type="component" value="Unassembled WGS sequence"/>
</dbReference>
<dbReference type="PANTHER" id="PTHR33545:SF3">
    <property type="entry name" value="UPF0750 MEMBRANE PROTEIN YQFU"/>
    <property type="match status" value="1"/>
</dbReference>
<dbReference type="PANTHER" id="PTHR33545">
    <property type="entry name" value="UPF0750 MEMBRANE PROTEIN YITT-RELATED"/>
    <property type="match status" value="1"/>
</dbReference>
<proteinExistence type="predicted"/>
<reference evidence="7 8" key="1">
    <citation type="submission" date="2018-08" db="EMBL/GenBank/DDBJ databases">
        <title>Lysinibacillus sp. YLB-03 draft genome sequence.</title>
        <authorList>
            <person name="Yu L."/>
        </authorList>
    </citation>
    <scope>NUCLEOTIDE SEQUENCE [LARGE SCALE GENOMIC DNA]</scope>
    <source>
        <strain evidence="7 8">YLB-03</strain>
    </source>
</reference>
<gene>
    <name evidence="7" type="ORF">D1B33_08970</name>
</gene>
<protein>
    <recommendedName>
        <fullName evidence="9">YitT family protein</fullName>
    </recommendedName>
</protein>
<evidence type="ECO:0000256" key="1">
    <source>
        <dbReference type="ARBA" id="ARBA00004651"/>
    </source>
</evidence>
<feature type="transmembrane region" description="Helical" evidence="6">
    <location>
        <begin position="89"/>
        <end position="107"/>
    </location>
</feature>
<feature type="transmembrane region" description="Helical" evidence="6">
    <location>
        <begin position="158"/>
        <end position="179"/>
    </location>
</feature>